<protein>
    <submittedName>
        <fullName evidence="2">Uncharacterized protein</fullName>
    </submittedName>
</protein>
<gene>
    <name evidence="2" type="ORF">SKAU_G00169710</name>
</gene>
<dbReference type="Proteomes" id="UP001152622">
    <property type="component" value="Chromosome 5"/>
</dbReference>
<keyword evidence="1" id="KW-1133">Transmembrane helix</keyword>
<comment type="caution">
    <text evidence="2">The sequence shown here is derived from an EMBL/GenBank/DDBJ whole genome shotgun (WGS) entry which is preliminary data.</text>
</comment>
<reference evidence="2" key="1">
    <citation type="journal article" date="2023" name="Science">
        <title>Genome structures resolve the early diversification of teleost fishes.</title>
        <authorList>
            <person name="Parey E."/>
            <person name="Louis A."/>
            <person name="Montfort J."/>
            <person name="Bouchez O."/>
            <person name="Roques C."/>
            <person name="Iampietro C."/>
            <person name="Lluch J."/>
            <person name="Castinel A."/>
            <person name="Donnadieu C."/>
            <person name="Desvignes T."/>
            <person name="Floi Bucao C."/>
            <person name="Jouanno E."/>
            <person name="Wen M."/>
            <person name="Mejri S."/>
            <person name="Dirks R."/>
            <person name="Jansen H."/>
            <person name="Henkel C."/>
            <person name="Chen W.J."/>
            <person name="Zahm M."/>
            <person name="Cabau C."/>
            <person name="Klopp C."/>
            <person name="Thompson A.W."/>
            <person name="Robinson-Rechavi M."/>
            <person name="Braasch I."/>
            <person name="Lecointre G."/>
            <person name="Bobe J."/>
            <person name="Postlethwait J.H."/>
            <person name="Berthelot C."/>
            <person name="Roest Crollius H."/>
            <person name="Guiguen Y."/>
        </authorList>
    </citation>
    <scope>NUCLEOTIDE SEQUENCE</scope>
    <source>
        <strain evidence="2">WJC10195</strain>
    </source>
</reference>
<dbReference type="OrthoDB" id="6151406at2759"/>
<accession>A0A9Q1FKA8</accession>
<organism evidence="2 3">
    <name type="scientific">Synaphobranchus kaupii</name>
    <name type="common">Kaup's arrowtooth eel</name>
    <dbReference type="NCBI Taxonomy" id="118154"/>
    <lineage>
        <taxon>Eukaryota</taxon>
        <taxon>Metazoa</taxon>
        <taxon>Chordata</taxon>
        <taxon>Craniata</taxon>
        <taxon>Vertebrata</taxon>
        <taxon>Euteleostomi</taxon>
        <taxon>Actinopterygii</taxon>
        <taxon>Neopterygii</taxon>
        <taxon>Teleostei</taxon>
        <taxon>Anguilliformes</taxon>
        <taxon>Synaphobranchidae</taxon>
        <taxon>Synaphobranchus</taxon>
    </lineage>
</organism>
<dbReference type="AlphaFoldDB" id="A0A9Q1FKA8"/>
<dbReference type="EMBL" id="JAINUF010000005">
    <property type="protein sequence ID" value="KAJ8360446.1"/>
    <property type="molecule type" value="Genomic_DNA"/>
</dbReference>
<keyword evidence="1" id="KW-0472">Membrane</keyword>
<sequence length="103" mass="11353">MQPRGDRLTLTSGNDTYHSEYRCRGNRTGKPSYTEISIGCVPAHKISRVVENLARVGVGVAILLFLSVILNEGLLEEVGKQTMFANFPLRPRLPHLCDDGSVV</sequence>
<evidence type="ECO:0000313" key="2">
    <source>
        <dbReference type="EMBL" id="KAJ8360446.1"/>
    </source>
</evidence>
<evidence type="ECO:0000256" key="1">
    <source>
        <dbReference type="SAM" id="Phobius"/>
    </source>
</evidence>
<evidence type="ECO:0000313" key="3">
    <source>
        <dbReference type="Proteomes" id="UP001152622"/>
    </source>
</evidence>
<proteinExistence type="predicted"/>
<name>A0A9Q1FKA8_SYNKA</name>
<keyword evidence="1" id="KW-0812">Transmembrane</keyword>
<feature type="transmembrane region" description="Helical" evidence="1">
    <location>
        <begin position="53"/>
        <end position="70"/>
    </location>
</feature>
<keyword evidence="3" id="KW-1185">Reference proteome</keyword>